<dbReference type="InterPro" id="IPR037041">
    <property type="entry name" value="Trigger_fac_C_sf"/>
</dbReference>
<gene>
    <name evidence="2" type="ORF">GCM10023331_10250</name>
</gene>
<comment type="caution">
    <text evidence="2">The sequence shown here is derived from an EMBL/GenBank/DDBJ whole genome shotgun (WGS) entry which is preliminary data.</text>
</comment>
<dbReference type="InterPro" id="IPR027304">
    <property type="entry name" value="Trigger_fact/SurA_dom_sf"/>
</dbReference>
<dbReference type="EMBL" id="BAABJX010000018">
    <property type="protein sequence ID" value="GAA4827380.1"/>
    <property type="molecule type" value="Genomic_DNA"/>
</dbReference>
<dbReference type="Pfam" id="PF05697">
    <property type="entry name" value="Trigger_N"/>
    <property type="match status" value="1"/>
</dbReference>
<sequence>MLTVKVAESDFLPEYNQRVKEQAKRANFKGFRAGKVPASLVKKMVGKDLKMDVFNATVSESVDQYLKENNVNAMFQPMFKGDFLTPEQLDAAKEFTLEFELVVPEVDLTLSEEISVKGYELNVSDADIDNTVNRLIEAYPNEVEAEEVAEGDNVVATFKAASNDFEKEATLELNEKVQEEVRKAFIGKKVGEEVTFEAEKVYEDPKKLRLLFGGTQEESENFTGEFTATISAIKRKEAPELNQEFFDKVLGEEKASNEEEFRAEIATLIGDANKPSIEAFLNDSIRDEISEKVEISFPEELLKRILNSSNDNKLSDEEIEEKFPNFLKAVKWRAISNKVAESAEIKVEHNEIEAIAKEQIAAQMAQFGMGDLPEERLTEFVQNQLTAENGKYYQEYYEQVFNNKLFDYIQEQITIASESVDLAKFEEIMKAKMDQEQA</sequence>
<dbReference type="InterPro" id="IPR036611">
    <property type="entry name" value="Trigger_fac_ribosome-bd_sf"/>
</dbReference>
<evidence type="ECO:0000259" key="1">
    <source>
        <dbReference type="Pfam" id="PF05697"/>
    </source>
</evidence>
<dbReference type="SUPFAM" id="SSF109998">
    <property type="entry name" value="Triger factor/SurA peptide-binding domain-like"/>
    <property type="match status" value="1"/>
</dbReference>
<dbReference type="SUPFAM" id="SSF102735">
    <property type="entry name" value="Trigger factor ribosome-binding domain"/>
    <property type="match status" value="1"/>
</dbReference>
<reference evidence="3" key="1">
    <citation type="journal article" date="2019" name="Int. J. Syst. Evol. Microbiol.">
        <title>The Global Catalogue of Microorganisms (GCM) 10K type strain sequencing project: providing services to taxonomists for standard genome sequencing and annotation.</title>
        <authorList>
            <consortium name="The Broad Institute Genomics Platform"/>
            <consortium name="The Broad Institute Genome Sequencing Center for Infectious Disease"/>
            <person name="Wu L."/>
            <person name="Ma J."/>
        </authorList>
    </citation>
    <scope>NUCLEOTIDE SEQUENCE [LARGE SCALE GENOMIC DNA]</scope>
    <source>
        <strain evidence="3">JCM 18326</strain>
    </source>
</reference>
<accession>A0ABP9D3P6</accession>
<evidence type="ECO:0000313" key="3">
    <source>
        <dbReference type="Proteomes" id="UP001500298"/>
    </source>
</evidence>
<evidence type="ECO:0000313" key="2">
    <source>
        <dbReference type="EMBL" id="GAA4827380.1"/>
    </source>
</evidence>
<keyword evidence="3" id="KW-1185">Reference proteome</keyword>
<dbReference type="Gene3D" id="3.30.70.1050">
    <property type="entry name" value="Trigger factor ribosome-binding domain"/>
    <property type="match status" value="1"/>
</dbReference>
<dbReference type="PANTHER" id="PTHR30560:SF3">
    <property type="entry name" value="TRIGGER FACTOR-LIKE PROTEIN TIG, CHLOROPLASTIC"/>
    <property type="match status" value="1"/>
</dbReference>
<protein>
    <submittedName>
        <fullName evidence="2">Trigger factor</fullName>
    </submittedName>
</protein>
<dbReference type="Proteomes" id="UP001500298">
    <property type="component" value="Unassembled WGS sequence"/>
</dbReference>
<dbReference type="NCBIfam" id="TIGR00115">
    <property type="entry name" value="tig"/>
    <property type="match status" value="1"/>
</dbReference>
<feature type="domain" description="Trigger factor ribosome-binding bacterial" evidence="1">
    <location>
        <begin position="2"/>
        <end position="135"/>
    </location>
</feature>
<dbReference type="Gene3D" id="1.10.3120.10">
    <property type="entry name" value="Trigger factor, C-terminal domain"/>
    <property type="match status" value="1"/>
</dbReference>
<dbReference type="PIRSF" id="PIRSF003095">
    <property type="entry name" value="Trigger_factor"/>
    <property type="match status" value="1"/>
</dbReference>
<name>A0ABP9D3P6_9BACT</name>
<dbReference type="InterPro" id="IPR005215">
    <property type="entry name" value="Trig_fac"/>
</dbReference>
<dbReference type="PANTHER" id="PTHR30560">
    <property type="entry name" value="TRIGGER FACTOR CHAPERONE AND PEPTIDYL-PROLYL CIS/TRANS ISOMERASE"/>
    <property type="match status" value="1"/>
</dbReference>
<organism evidence="2 3">
    <name type="scientific">Algivirga pacifica</name>
    <dbReference type="NCBI Taxonomy" id="1162670"/>
    <lineage>
        <taxon>Bacteria</taxon>
        <taxon>Pseudomonadati</taxon>
        <taxon>Bacteroidota</taxon>
        <taxon>Cytophagia</taxon>
        <taxon>Cytophagales</taxon>
        <taxon>Flammeovirgaceae</taxon>
        <taxon>Algivirga</taxon>
    </lineage>
</organism>
<dbReference type="InterPro" id="IPR008881">
    <property type="entry name" value="Trigger_fac_ribosome-bd_bac"/>
</dbReference>
<proteinExistence type="predicted"/>